<dbReference type="RefSeq" id="YP_009493188.1">
    <property type="nucleotide sequence ID" value="NC_037938.1"/>
</dbReference>
<evidence type="ECO:0000256" key="2">
    <source>
        <dbReference type="SAM" id="Phobius"/>
    </source>
</evidence>
<organism evidence="3">
    <name type="scientific">Ganoderma calidophilum</name>
    <dbReference type="NCBI Taxonomy" id="2026244"/>
    <lineage>
        <taxon>Eukaryota</taxon>
        <taxon>Fungi</taxon>
        <taxon>Dikarya</taxon>
        <taxon>Basidiomycota</taxon>
        <taxon>Agaricomycotina</taxon>
        <taxon>Agaricomycetes</taxon>
        <taxon>Polyporales</taxon>
        <taxon>Polyporaceae</taxon>
        <taxon>Ganoderma</taxon>
    </lineage>
</organism>
<feature type="transmembrane region" description="Helical" evidence="2">
    <location>
        <begin position="125"/>
        <end position="146"/>
    </location>
</feature>
<evidence type="ECO:0000256" key="1">
    <source>
        <dbReference type="SAM" id="Coils"/>
    </source>
</evidence>
<proteinExistence type="predicted"/>
<keyword evidence="1" id="KW-0175">Coiled coil</keyword>
<feature type="coiled-coil region" evidence="1">
    <location>
        <begin position="33"/>
        <end position="91"/>
    </location>
</feature>
<dbReference type="AlphaFoldDB" id="A0A2S1WBL9"/>
<geneLocation type="mitochondrion" evidence="3"/>
<keyword evidence="2" id="KW-0812">Transmembrane</keyword>
<feature type="transmembrane region" description="Helical" evidence="2">
    <location>
        <begin position="180"/>
        <end position="204"/>
    </location>
</feature>
<keyword evidence="3" id="KW-0496">Mitochondrion</keyword>
<protein>
    <recommendedName>
        <fullName evidence="4">LAGLIDADG endonuclease</fullName>
    </recommendedName>
</protein>
<accession>A0A2S1WBL9</accession>
<reference evidence="3" key="1">
    <citation type="journal article" date="2019" name="Int. J. Biol. Macromol.">
        <title>The complete mitochondrial genomes of five important medicinal Ganoderma species: Features, evolution, and phylogeny.</title>
        <authorList>
            <person name="Li Q."/>
            <person name="Xiang D."/>
            <person name="Wan Y."/>
            <person name="Wu Q."/>
            <person name="Wu X."/>
            <person name="Ma C."/>
            <person name="Song Y."/>
            <person name="Zhao G."/>
            <person name="Huang W."/>
        </authorList>
    </citation>
    <scope>NUCLEOTIDE SEQUENCE</scope>
</reference>
<gene>
    <name evidence="3" type="primary">orf205</name>
</gene>
<evidence type="ECO:0008006" key="4">
    <source>
        <dbReference type="Google" id="ProtNLM"/>
    </source>
</evidence>
<dbReference type="EMBL" id="MH252535">
    <property type="protein sequence ID" value="AWJ63983.1"/>
    <property type="molecule type" value="Genomic_DNA"/>
</dbReference>
<name>A0A2S1WBL9_9APHY</name>
<keyword evidence="2" id="KW-1133">Transmembrane helix</keyword>
<sequence>MNNPRIPITPIITLVTSLGYATHNASQAKKTAAENHSETIASNEELKNKLDQEQDSQEAINEGINELKSKVSELAERVETLEQSSSEVTQNTPVLKSSSIPSWDEITQFFSSIDDYIRSIPLENALALSHLALLLTLIYILFLVFINSYSNYLIEHYQLKDRFPRLKFLFELKLNYSRFYLAYLLSAALFLMVYYVIIDILILLD</sequence>
<dbReference type="GeneID" id="36953389"/>
<keyword evidence="2" id="KW-0472">Membrane</keyword>
<evidence type="ECO:0000313" key="3">
    <source>
        <dbReference type="EMBL" id="AWJ63983.1"/>
    </source>
</evidence>